<organism evidence="2 3">
    <name type="scientific">Hermanssonia centrifuga</name>
    <dbReference type="NCBI Taxonomy" id="98765"/>
    <lineage>
        <taxon>Eukaryota</taxon>
        <taxon>Fungi</taxon>
        <taxon>Dikarya</taxon>
        <taxon>Basidiomycota</taxon>
        <taxon>Agaricomycotina</taxon>
        <taxon>Agaricomycetes</taxon>
        <taxon>Polyporales</taxon>
        <taxon>Meruliaceae</taxon>
        <taxon>Hermanssonia</taxon>
    </lineage>
</organism>
<sequence>MSVLCFAPASRNRFELTRNGDAVSGLSIQLAQLYALHLVIISLAGNLLSVTSNSIQPMGRSRARGILTQVVNTRPAFWAGQIFHASSHSIPRGGSRVANMYTCVVISA</sequence>
<keyword evidence="1" id="KW-1133">Transmembrane helix</keyword>
<dbReference type="Proteomes" id="UP000186601">
    <property type="component" value="Unassembled WGS sequence"/>
</dbReference>
<evidence type="ECO:0000313" key="3">
    <source>
        <dbReference type="Proteomes" id="UP000186601"/>
    </source>
</evidence>
<keyword evidence="1" id="KW-0812">Transmembrane</keyword>
<name>A0A2R6NQV5_9APHY</name>
<comment type="caution">
    <text evidence="2">The sequence shown here is derived from an EMBL/GenBank/DDBJ whole genome shotgun (WGS) entry which is preliminary data.</text>
</comment>
<keyword evidence="3" id="KW-1185">Reference proteome</keyword>
<evidence type="ECO:0000313" key="2">
    <source>
        <dbReference type="EMBL" id="PSR74632.1"/>
    </source>
</evidence>
<proteinExistence type="predicted"/>
<reference evidence="2 3" key="1">
    <citation type="submission" date="2018-02" db="EMBL/GenBank/DDBJ databases">
        <title>Genome sequence of the basidiomycete white-rot fungus Phlebia centrifuga.</title>
        <authorList>
            <person name="Granchi Z."/>
            <person name="Peng M."/>
            <person name="de Vries R.P."/>
            <person name="Hilden K."/>
            <person name="Makela M.R."/>
            <person name="Grigoriev I."/>
            <person name="Riley R."/>
        </authorList>
    </citation>
    <scope>NUCLEOTIDE SEQUENCE [LARGE SCALE GENOMIC DNA]</scope>
    <source>
        <strain evidence="2 3">FBCC195</strain>
    </source>
</reference>
<feature type="transmembrane region" description="Helical" evidence="1">
    <location>
        <begin position="34"/>
        <end position="55"/>
    </location>
</feature>
<accession>A0A2R6NQV5</accession>
<dbReference type="EMBL" id="MLYV02000975">
    <property type="protein sequence ID" value="PSR74632.1"/>
    <property type="molecule type" value="Genomic_DNA"/>
</dbReference>
<gene>
    <name evidence="2" type="ORF">PHLCEN_2v9698</name>
</gene>
<keyword evidence="1" id="KW-0472">Membrane</keyword>
<protein>
    <submittedName>
        <fullName evidence="2">Uncharacterized protein</fullName>
    </submittedName>
</protein>
<dbReference type="AlphaFoldDB" id="A0A2R6NQV5"/>
<evidence type="ECO:0000256" key="1">
    <source>
        <dbReference type="SAM" id="Phobius"/>
    </source>
</evidence>